<comment type="caution">
    <text evidence="1">The sequence shown here is derived from an EMBL/GenBank/DDBJ whole genome shotgun (WGS) entry which is preliminary data.</text>
</comment>
<sequence length="42" mass="4818">MVLSYFTRGYGAIALIKRGLKPLYIKVFSLVAHSREEIEMSE</sequence>
<organism evidence="1 2">
    <name type="scientific">Crocosphaera watsonii WH 8502</name>
    <dbReference type="NCBI Taxonomy" id="423474"/>
    <lineage>
        <taxon>Bacteria</taxon>
        <taxon>Bacillati</taxon>
        <taxon>Cyanobacteriota</taxon>
        <taxon>Cyanophyceae</taxon>
        <taxon>Oscillatoriophycideae</taxon>
        <taxon>Chroococcales</taxon>
        <taxon>Aphanothecaceae</taxon>
        <taxon>Crocosphaera</taxon>
    </lineage>
</organism>
<name>T2IAB8_CROWT</name>
<dbReference type="AlphaFoldDB" id="T2IAB8"/>
<dbReference type="Proteomes" id="UP000018348">
    <property type="component" value="Unassembled WGS sequence"/>
</dbReference>
<evidence type="ECO:0000313" key="1">
    <source>
        <dbReference type="EMBL" id="CCQ49170.1"/>
    </source>
</evidence>
<reference evidence="1 2" key="1">
    <citation type="submission" date="2013-01" db="EMBL/GenBank/DDBJ databases">
        <authorList>
            <person name="Bench S."/>
        </authorList>
    </citation>
    <scope>NUCLEOTIDE SEQUENCE [LARGE SCALE GENOMIC DNA]</scope>
    <source>
        <strain evidence="1 2">WH 8502</strain>
    </source>
</reference>
<dbReference type="EMBL" id="CAQK01000084">
    <property type="protein sequence ID" value="CCQ49170.1"/>
    <property type="molecule type" value="Genomic_DNA"/>
</dbReference>
<dbReference type="RefSeq" id="WP_021829282.1">
    <property type="nucleotide sequence ID" value="NZ_CAQK01000084.1"/>
</dbReference>
<protein>
    <submittedName>
        <fullName evidence="1">Uncharacterized protein</fullName>
    </submittedName>
</protein>
<proteinExistence type="predicted"/>
<evidence type="ECO:0000313" key="2">
    <source>
        <dbReference type="Proteomes" id="UP000018348"/>
    </source>
</evidence>
<reference evidence="1 2" key="2">
    <citation type="submission" date="2013-09" db="EMBL/GenBank/DDBJ databases">
        <title>Whole genome comparison of six Crocosphaera watsonii strains with differing phenotypes.</title>
        <authorList>
            <person name="Bench S.R."/>
            <person name="Heller P."/>
            <person name="Frank I."/>
            <person name="Arciniega M."/>
            <person name="Shilova I.N."/>
            <person name="Zehr J.P."/>
        </authorList>
    </citation>
    <scope>NUCLEOTIDE SEQUENCE [LARGE SCALE GENOMIC DNA]</scope>
    <source>
        <strain evidence="1 2">WH 8502</strain>
    </source>
</reference>
<gene>
    <name evidence="1" type="ORF">CWATWH8502_3455</name>
</gene>
<accession>T2IAB8</accession>